<dbReference type="RefSeq" id="WP_148581468.1">
    <property type="nucleotide sequence ID" value="NZ_SDKK01000036.1"/>
</dbReference>
<feature type="domain" description="UspA" evidence="3">
    <location>
        <begin position="1"/>
        <end position="140"/>
    </location>
</feature>
<dbReference type="PIRSF" id="PIRSF006276">
    <property type="entry name" value="UspA"/>
    <property type="match status" value="1"/>
</dbReference>
<dbReference type="PRINTS" id="PR01438">
    <property type="entry name" value="UNVRSLSTRESS"/>
</dbReference>
<accession>A0A6C2CCZ9</accession>
<dbReference type="CDD" id="cd00293">
    <property type="entry name" value="USP-like"/>
    <property type="match status" value="1"/>
</dbReference>
<protein>
    <recommendedName>
        <fullName evidence="2">Universal stress protein</fullName>
    </recommendedName>
</protein>
<dbReference type="Gene3D" id="3.40.50.620">
    <property type="entry name" value="HUPs"/>
    <property type="match status" value="1"/>
</dbReference>
<gene>
    <name evidence="4" type="ORF">ETQ85_23415</name>
</gene>
<sequence>MYKHILLPTDGSELSHKAVLHGIQLAKVHHAKVTGLSVILQSLTPRGLGDSMVGDKLHSDNAEMFLAFVSEEAKKAGVAFDCFFVSGDSVAEEIVRAAESTGCDLVCMSSHGRMGLRSLLMGSETTKVLHYSKVPVLVVR</sequence>
<dbReference type="AlphaFoldDB" id="A0A6C2CCZ9"/>
<dbReference type="InterPro" id="IPR014729">
    <property type="entry name" value="Rossmann-like_a/b/a_fold"/>
</dbReference>
<keyword evidence="2" id="KW-0963">Cytoplasm</keyword>
<dbReference type="SUPFAM" id="SSF52402">
    <property type="entry name" value="Adenine nucleotide alpha hydrolases-like"/>
    <property type="match status" value="1"/>
</dbReference>
<comment type="caution">
    <text evidence="4">The sequence shown here is derived from an EMBL/GenBank/DDBJ whole genome shotgun (WGS) entry which is preliminary data.</text>
</comment>
<comment type="subcellular location">
    <subcellularLocation>
        <location evidence="2">Cytoplasm</location>
    </subcellularLocation>
</comment>
<dbReference type="EMBL" id="SDKK01000036">
    <property type="protein sequence ID" value="TYC51910.1"/>
    <property type="molecule type" value="Genomic_DNA"/>
</dbReference>
<organism evidence="4 5">
    <name type="scientific">Zoogloea oleivorans</name>
    <dbReference type="NCBI Taxonomy" id="1552750"/>
    <lineage>
        <taxon>Bacteria</taxon>
        <taxon>Pseudomonadati</taxon>
        <taxon>Pseudomonadota</taxon>
        <taxon>Betaproteobacteria</taxon>
        <taxon>Rhodocyclales</taxon>
        <taxon>Zoogloeaceae</taxon>
        <taxon>Zoogloea</taxon>
    </lineage>
</organism>
<dbReference type="InterPro" id="IPR006015">
    <property type="entry name" value="Universal_stress_UspA"/>
</dbReference>
<evidence type="ECO:0000313" key="4">
    <source>
        <dbReference type="EMBL" id="TYC51910.1"/>
    </source>
</evidence>
<keyword evidence="5" id="KW-1185">Reference proteome</keyword>
<dbReference type="Pfam" id="PF00582">
    <property type="entry name" value="Usp"/>
    <property type="match status" value="1"/>
</dbReference>
<dbReference type="PANTHER" id="PTHR46268:SF6">
    <property type="entry name" value="UNIVERSAL STRESS PROTEIN UP12"/>
    <property type="match status" value="1"/>
</dbReference>
<comment type="similarity">
    <text evidence="1 2">Belongs to the universal stress protein A family.</text>
</comment>
<dbReference type="GO" id="GO:0005737">
    <property type="term" value="C:cytoplasm"/>
    <property type="evidence" value="ECO:0007669"/>
    <property type="project" value="UniProtKB-SubCell"/>
</dbReference>
<dbReference type="Proteomes" id="UP000389128">
    <property type="component" value="Unassembled WGS sequence"/>
</dbReference>
<evidence type="ECO:0000256" key="2">
    <source>
        <dbReference type="PIRNR" id="PIRNR006276"/>
    </source>
</evidence>
<dbReference type="PANTHER" id="PTHR46268">
    <property type="entry name" value="STRESS RESPONSE PROTEIN NHAX"/>
    <property type="match status" value="1"/>
</dbReference>
<dbReference type="InterPro" id="IPR006016">
    <property type="entry name" value="UspA"/>
</dbReference>
<name>A0A6C2CCZ9_9RHOO</name>
<evidence type="ECO:0000256" key="1">
    <source>
        <dbReference type="ARBA" id="ARBA00008791"/>
    </source>
</evidence>
<reference evidence="4 5" key="1">
    <citation type="submission" date="2019-01" db="EMBL/GenBank/DDBJ databases">
        <title>Zoogloea oleivorans genome sequencing and assembly.</title>
        <authorList>
            <person name="Tancsics A."/>
            <person name="Farkas M."/>
            <person name="Kriszt B."/>
            <person name="Maroti G."/>
            <person name="Horvath B."/>
        </authorList>
    </citation>
    <scope>NUCLEOTIDE SEQUENCE [LARGE SCALE GENOMIC DNA]</scope>
    <source>
        <strain evidence="4 5">Buc</strain>
    </source>
</reference>
<evidence type="ECO:0000313" key="5">
    <source>
        <dbReference type="Proteomes" id="UP000389128"/>
    </source>
</evidence>
<proteinExistence type="inferred from homology"/>
<dbReference type="OrthoDB" id="5295044at2"/>
<evidence type="ECO:0000259" key="3">
    <source>
        <dbReference type="Pfam" id="PF00582"/>
    </source>
</evidence>